<proteinExistence type="predicted"/>
<keyword evidence="5" id="KW-1185">Reference proteome</keyword>
<gene>
    <name evidence="2" type="ORF">PHYPA_026670</name>
    <name evidence="3" type="ORF">PHYPA_026671</name>
</gene>
<evidence type="ECO:0000256" key="1">
    <source>
        <dbReference type="SAM" id="MobiDB-lite"/>
    </source>
</evidence>
<protein>
    <submittedName>
        <fullName evidence="3 4">Uncharacterized protein</fullName>
    </submittedName>
</protein>
<dbReference type="Proteomes" id="UP000006727">
    <property type="component" value="Chromosome 22"/>
</dbReference>
<evidence type="ECO:0000313" key="4">
    <source>
        <dbReference type="EnsemblPlants" id="PAC:32903238.CDS.1"/>
    </source>
</evidence>
<dbReference type="InParanoid" id="A0A2K1IM53"/>
<dbReference type="Gramene" id="Pp3c22_3690V3.1">
    <property type="protein sequence ID" value="PAC:32904452.CDS.1"/>
    <property type="gene ID" value="Pp3c22_3690"/>
</dbReference>
<organism evidence="3">
    <name type="scientific">Physcomitrium patens</name>
    <name type="common">Spreading-leaved earth moss</name>
    <name type="synonym">Physcomitrella patens</name>
    <dbReference type="NCBI Taxonomy" id="3218"/>
    <lineage>
        <taxon>Eukaryota</taxon>
        <taxon>Viridiplantae</taxon>
        <taxon>Streptophyta</taxon>
        <taxon>Embryophyta</taxon>
        <taxon>Bryophyta</taxon>
        <taxon>Bryophytina</taxon>
        <taxon>Bryopsida</taxon>
        <taxon>Funariidae</taxon>
        <taxon>Funariales</taxon>
        <taxon>Funariaceae</taxon>
        <taxon>Physcomitrium</taxon>
    </lineage>
</organism>
<reference evidence="4" key="3">
    <citation type="submission" date="2020-12" db="UniProtKB">
        <authorList>
            <consortium name="EnsemblPlants"/>
        </authorList>
    </citation>
    <scope>IDENTIFICATION</scope>
</reference>
<accession>A0A2K1IM53</accession>
<dbReference type="EMBL" id="ABEU02000022">
    <property type="protein sequence ID" value="PNR30354.1"/>
    <property type="molecule type" value="Genomic_DNA"/>
</dbReference>
<evidence type="ECO:0000313" key="3">
    <source>
        <dbReference type="EMBL" id="PNR30355.1"/>
    </source>
</evidence>
<evidence type="ECO:0000313" key="5">
    <source>
        <dbReference type="Proteomes" id="UP000006727"/>
    </source>
</evidence>
<dbReference type="Gramene" id="Pp3c22_3662V3.1">
    <property type="protein sequence ID" value="PAC:32903238.CDS.1"/>
    <property type="gene ID" value="Pp3c22_3662"/>
</dbReference>
<feature type="region of interest" description="Disordered" evidence="1">
    <location>
        <begin position="34"/>
        <end position="53"/>
    </location>
</feature>
<name>A0A2K1IM53_PHYPA</name>
<sequence>MSSPSLLLWMSTPQHLRLLPKTYLLSNEFPLAPAVDVDTPASPPSPENIPPVK</sequence>
<dbReference type="EnsemblPlants" id="Pp3c22_3662V3.1">
    <property type="protein sequence ID" value="PAC:32903238.CDS.1"/>
    <property type="gene ID" value="Pp3c22_3662"/>
</dbReference>
<feature type="compositionally biased region" description="Pro residues" evidence="1">
    <location>
        <begin position="41"/>
        <end position="53"/>
    </location>
</feature>
<dbReference type="AlphaFoldDB" id="A0A2K1IM53"/>
<evidence type="ECO:0000313" key="2">
    <source>
        <dbReference type="EMBL" id="PNR30354.1"/>
    </source>
</evidence>
<reference evidence="3 5" key="1">
    <citation type="journal article" date="2008" name="Science">
        <title>The Physcomitrella genome reveals evolutionary insights into the conquest of land by plants.</title>
        <authorList>
            <person name="Rensing S."/>
            <person name="Lang D."/>
            <person name="Zimmer A."/>
            <person name="Terry A."/>
            <person name="Salamov A."/>
            <person name="Shapiro H."/>
            <person name="Nishiyama T."/>
            <person name="Perroud P.-F."/>
            <person name="Lindquist E."/>
            <person name="Kamisugi Y."/>
            <person name="Tanahashi T."/>
            <person name="Sakakibara K."/>
            <person name="Fujita T."/>
            <person name="Oishi K."/>
            <person name="Shin-I T."/>
            <person name="Kuroki Y."/>
            <person name="Toyoda A."/>
            <person name="Suzuki Y."/>
            <person name="Hashimoto A."/>
            <person name="Yamaguchi K."/>
            <person name="Sugano A."/>
            <person name="Kohara Y."/>
            <person name="Fujiyama A."/>
            <person name="Anterola A."/>
            <person name="Aoki S."/>
            <person name="Ashton N."/>
            <person name="Barbazuk W.B."/>
            <person name="Barker E."/>
            <person name="Bennetzen J."/>
            <person name="Bezanilla M."/>
            <person name="Blankenship R."/>
            <person name="Cho S.H."/>
            <person name="Dutcher S."/>
            <person name="Estelle M."/>
            <person name="Fawcett J.A."/>
            <person name="Gundlach H."/>
            <person name="Hanada K."/>
            <person name="Heyl A."/>
            <person name="Hicks K.A."/>
            <person name="Hugh J."/>
            <person name="Lohr M."/>
            <person name="Mayer K."/>
            <person name="Melkozernov A."/>
            <person name="Murata T."/>
            <person name="Nelson D."/>
            <person name="Pils B."/>
            <person name="Prigge M."/>
            <person name="Reiss B."/>
            <person name="Renner T."/>
            <person name="Rombauts S."/>
            <person name="Rushton P."/>
            <person name="Sanderfoot A."/>
            <person name="Schween G."/>
            <person name="Shiu S.-H."/>
            <person name="Stueber K."/>
            <person name="Theodoulou F.L."/>
            <person name="Tu H."/>
            <person name="Van de Peer Y."/>
            <person name="Verrier P.J."/>
            <person name="Waters E."/>
            <person name="Wood A."/>
            <person name="Yang L."/>
            <person name="Cove D."/>
            <person name="Cuming A."/>
            <person name="Hasebe M."/>
            <person name="Lucas S."/>
            <person name="Mishler D.B."/>
            <person name="Reski R."/>
            <person name="Grigoriev I."/>
            <person name="Quatrano R.S."/>
            <person name="Boore J.L."/>
        </authorList>
    </citation>
    <scope>NUCLEOTIDE SEQUENCE [LARGE SCALE GENOMIC DNA]</scope>
    <source>
        <strain evidence="4 5">cv. Gransden 2004</strain>
    </source>
</reference>
<dbReference type="EMBL" id="ABEU02000022">
    <property type="protein sequence ID" value="PNR30355.1"/>
    <property type="molecule type" value="Genomic_DNA"/>
</dbReference>
<reference evidence="3 5" key="2">
    <citation type="journal article" date="2018" name="Plant J.">
        <title>The Physcomitrella patens chromosome-scale assembly reveals moss genome structure and evolution.</title>
        <authorList>
            <person name="Lang D."/>
            <person name="Ullrich K.K."/>
            <person name="Murat F."/>
            <person name="Fuchs J."/>
            <person name="Jenkins J."/>
            <person name="Haas F.B."/>
            <person name="Piednoel M."/>
            <person name="Gundlach H."/>
            <person name="Van Bel M."/>
            <person name="Meyberg R."/>
            <person name="Vives C."/>
            <person name="Morata J."/>
            <person name="Symeonidi A."/>
            <person name="Hiss M."/>
            <person name="Muchero W."/>
            <person name="Kamisugi Y."/>
            <person name="Saleh O."/>
            <person name="Blanc G."/>
            <person name="Decker E.L."/>
            <person name="van Gessel N."/>
            <person name="Grimwood J."/>
            <person name="Hayes R.D."/>
            <person name="Graham S.W."/>
            <person name="Gunter L.E."/>
            <person name="McDaniel S.F."/>
            <person name="Hoernstein S.N.W."/>
            <person name="Larsson A."/>
            <person name="Li F.W."/>
            <person name="Perroud P.F."/>
            <person name="Phillips J."/>
            <person name="Ranjan P."/>
            <person name="Rokshar D.S."/>
            <person name="Rothfels C.J."/>
            <person name="Schneider L."/>
            <person name="Shu S."/>
            <person name="Stevenson D.W."/>
            <person name="Thummler F."/>
            <person name="Tillich M."/>
            <person name="Villarreal Aguilar J.C."/>
            <person name="Widiez T."/>
            <person name="Wong G.K."/>
            <person name="Wymore A."/>
            <person name="Zhang Y."/>
            <person name="Zimmer A.D."/>
            <person name="Quatrano R.S."/>
            <person name="Mayer K.F.X."/>
            <person name="Goodstein D."/>
            <person name="Casacuberta J.M."/>
            <person name="Vandepoele K."/>
            <person name="Reski R."/>
            <person name="Cuming A.C."/>
            <person name="Tuskan G.A."/>
            <person name="Maumus F."/>
            <person name="Salse J."/>
            <person name="Schmutz J."/>
            <person name="Rensing S.A."/>
        </authorList>
    </citation>
    <scope>NUCLEOTIDE SEQUENCE [LARGE SCALE GENOMIC DNA]</scope>
    <source>
        <strain evidence="4 5">cv. Gransden 2004</strain>
    </source>
</reference>
<dbReference type="EnsemblPlants" id="Pp3c22_3690V3.1">
    <property type="protein sequence ID" value="PAC:32904452.CDS.1"/>
    <property type="gene ID" value="Pp3c22_3690"/>
</dbReference>